<dbReference type="AlphaFoldDB" id="A0A5S5D0V9"/>
<accession>A0A5S5D0V9</accession>
<keyword evidence="3" id="KW-1185">Reference proteome</keyword>
<name>A0A5S5D0V9_9ACTN</name>
<dbReference type="RefSeq" id="WP_166531746.1">
    <property type="nucleotide sequence ID" value="NZ_VNHW01000002.1"/>
</dbReference>
<dbReference type="Proteomes" id="UP000322499">
    <property type="component" value="Unassembled WGS sequence"/>
</dbReference>
<comment type="caution">
    <text evidence="2">The sequence shown here is derived from an EMBL/GenBank/DDBJ whole genome shotgun (WGS) entry which is preliminary data.</text>
</comment>
<evidence type="ECO:0000313" key="2">
    <source>
        <dbReference type="EMBL" id="TYP89651.1"/>
    </source>
</evidence>
<dbReference type="EMBL" id="VNHW01000002">
    <property type="protein sequence ID" value="TYP89651.1"/>
    <property type="molecule type" value="Genomic_DNA"/>
</dbReference>
<evidence type="ECO:0000256" key="1">
    <source>
        <dbReference type="SAM" id="MobiDB-lite"/>
    </source>
</evidence>
<feature type="compositionally biased region" description="Pro residues" evidence="1">
    <location>
        <begin position="19"/>
        <end position="29"/>
    </location>
</feature>
<feature type="compositionally biased region" description="Pro residues" evidence="1">
    <location>
        <begin position="1"/>
        <end position="10"/>
    </location>
</feature>
<evidence type="ECO:0000313" key="3">
    <source>
        <dbReference type="Proteomes" id="UP000322499"/>
    </source>
</evidence>
<feature type="compositionally biased region" description="Pro residues" evidence="1">
    <location>
        <begin position="38"/>
        <end position="49"/>
    </location>
</feature>
<reference evidence="2 3" key="1">
    <citation type="submission" date="2019-07" db="EMBL/GenBank/DDBJ databases">
        <title>Genomic Encyclopedia of Archaeal and Bacterial Type Strains, Phase II (KMG-II): from individual species to whole genera.</title>
        <authorList>
            <person name="Goeker M."/>
        </authorList>
    </citation>
    <scope>NUCLEOTIDE SEQUENCE [LARGE SCALE GENOMIC DNA]</scope>
    <source>
        <strain evidence="2 3">DSM 46842</strain>
    </source>
</reference>
<proteinExistence type="predicted"/>
<gene>
    <name evidence="2" type="ORF">BD833_102124</name>
</gene>
<organism evidence="2 3">
    <name type="scientific">Blastococcus xanthinilyticus</name>
    <dbReference type="NCBI Taxonomy" id="1564164"/>
    <lineage>
        <taxon>Bacteria</taxon>
        <taxon>Bacillati</taxon>
        <taxon>Actinomycetota</taxon>
        <taxon>Actinomycetes</taxon>
        <taxon>Geodermatophilales</taxon>
        <taxon>Geodermatophilaceae</taxon>
        <taxon>Blastococcus</taxon>
    </lineage>
</organism>
<sequence length="49" mass="5129">MTTPATPQPQDPDRTPADPVEPLPDPIPKPDPDEPGNPQTPGPDPVPVV</sequence>
<feature type="region of interest" description="Disordered" evidence="1">
    <location>
        <begin position="1"/>
        <end position="49"/>
    </location>
</feature>
<protein>
    <submittedName>
        <fullName evidence="2">Uncharacterized protein</fullName>
    </submittedName>
</protein>